<name>A0ABT4AVA5_9ACTN</name>
<organism evidence="1 2">
    <name type="scientific">Paractinoplanes pyxinae</name>
    <dbReference type="NCBI Taxonomy" id="2997416"/>
    <lineage>
        <taxon>Bacteria</taxon>
        <taxon>Bacillati</taxon>
        <taxon>Actinomycetota</taxon>
        <taxon>Actinomycetes</taxon>
        <taxon>Micromonosporales</taxon>
        <taxon>Micromonosporaceae</taxon>
        <taxon>Paractinoplanes</taxon>
    </lineage>
</organism>
<sequence>MTIPPPPALPPEPPVRDMTVGELRALVERRDVYRAKAVFELAARARDDDAAAETLAELSRLPVLRNDRLHGFVSLAWAAISGLLAAETPRARQTAYAAFADLPPGDQDLFLTYLRADTIEAAHPRL</sequence>
<protein>
    <submittedName>
        <fullName evidence="1">Uncharacterized protein</fullName>
    </submittedName>
</protein>
<accession>A0ABT4AVA5</accession>
<dbReference type="EMBL" id="JAPNTZ010000003">
    <property type="protein sequence ID" value="MCY1138168.1"/>
    <property type="molecule type" value="Genomic_DNA"/>
</dbReference>
<evidence type="ECO:0000313" key="1">
    <source>
        <dbReference type="EMBL" id="MCY1138168.1"/>
    </source>
</evidence>
<dbReference type="RefSeq" id="WP_267562146.1">
    <property type="nucleotide sequence ID" value="NZ_JAPNTZ010000003.1"/>
</dbReference>
<gene>
    <name evidence="1" type="ORF">OWR29_09180</name>
</gene>
<reference evidence="1" key="1">
    <citation type="submission" date="2022-11" db="EMBL/GenBank/DDBJ databases">
        <authorList>
            <person name="Somphong A."/>
            <person name="Phongsopitanun W."/>
        </authorList>
    </citation>
    <scope>NUCLEOTIDE SEQUENCE</scope>
    <source>
        <strain evidence="1">Pm04-4</strain>
    </source>
</reference>
<evidence type="ECO:0000313" key="2">
    <source>
        <dbReference type="Proteomes" id="UP001151002"/>
    </source>
</evidence>
<comment type="caution">
    <text evidence="1">The sequence shown here is derived from an EMBL/GenBank/DDBJ whole genome shotgun (WGS) entry which is preliminary data.</text>
</comment>
<keyword evidence="2" id="KW-1185">Reference proteome</keyword>
<dbReference type="Proteomes" id="UP001151002">
    <property type="component" value="Unassembled WGS sequence"/>
</dbReference>
<proteinExistence type="predicted"/>